<protein>
    <recommendedName>
        <fullName evidence="4">Ricin-type beta-trefoil lectin protein</fullName>
    </recommendedName>
</protein>
<dbReference type="Proteomes" id="UP001500037">
    <property type="component" value="Unassembled WGS sequence"/>
</dbReference>
<evidence type="ECO:0000256" key="1">
    <source>
        <dbReference type="SAM" id="MobiDB-lite"/>
    </source>
</evidence>
<feature type="compositionally biased region" description="Low complexity" evidence="1">
    <location>
        <begin position="108"/>
        <end position="121"/>
    </location>
</feature>
<evidence type="ECO:0008006" key="4">
    <source>
        <dbReference type="Google" id="ProtNLM"/>
    </source>
</evidence>
<keyword evidence="3" id="KW-1185">Reference proteome</keyword>
<dbReference type="CDD" id="cd00161">
    <property type="entry name" value="beta-trefoil_Ricin-like"/>
    <property type="match status" value="1"/>
</dbReference>
<feature type="region of interest" description="Disordered" evidence="1">
    <location>
        <begin position="108"/>
        <end position="144"/>
    </location>
</feature>
<reference evidence="2 3" key="1">
    <citation type="journal article" date="2019" name="Int. J. Syst. Evol. Microbiol.">
        <title>The Global Catalogue of Microorganisms (GCM) 10K type strain sequencing project: providing services to taxonomists for standard genome sequencing and annotation.</title>
        <authorList>
            <consortium name="The Broad Institute Genomics Platform"/>
            <consortium name="The Broad Institute Genome Sequencing Center for Infectious Disease"/>
            <person name="Wu L."/>
            <person name="Ma J."/>
        </authorList>
    </citation>
    <scope>NUCLEOTIDE SEQUENCE [LARGE SCALE GENOMIC DNA]</scope>
    <source>
        <strain evidence="2 3">JCM 13004</strain>
    </source>
</reference>
<organism evidence="2 3">
    <name type="scientific">Kitasatospora nipponensis</name>
    <dbReference type="NCBI Taxonomy" id="258049"/>
    <lineage>
        <taxon>Bacteria</taxon>
        <taxon>Bacillati</taxon>
        <taxon>Actinomycetota</taxon>
        <taxon>Actinomycetes</taxon>
        <taxon>Kitasatosporales</taxon>
        <taxon>Streptomycetaceae</taxon>
        <taxon>Kitasatospora</taxon>
    </lineage>
</organism>
<gene>
    <name evidence="2" type="ORF">GCM10009665_14810</name>
</gene>
<accession>A0ABN1VZ96</accession>
<dbReference type="EMBL" id="BAAALF010000015">
    <property type="protein sequence ID" value="GAA1225428.1"/>
    <property type="molecule type" value="Genomic_DNA"/>
</dbReference>
<evidence type="ECO:0000313" key="3">
    <source>
        <dbReference type="Proteomes" id="UP001500037"/>
    </source>
</evidence>
<feature type="region of interest" description="Disordered" evidence="1">
    <location>
        <begin position="1"/>
        <end position="38"/>
    </location>
</feature>
<name>A0ABN1VZ96_9ACTN</name>
<proteinExistence type="predicted"/>
<comment type="caution">
    <text evidence="2">The sequence shown here is derived from an EMBL/GenBank/DDBJ whole genome shotgun (WGS) entry which is preliminary data.</text>
</comment>
<evidence type="ECO:0000313" key="2">
    <source>
        <dbReference type="EMBL" id="GAA1225428.1"/>
    </source>
</evidence>
<sequence>MAPSRTTAVEQVREATRPTDPGTRSVAAQRVSPGPHRMNARRRHTLELRHSTDRFSREGWCETPAHTPRPGVSHQPALTAAMATLALALVPCALLAAGLGQSTLAAATTASPPHSAPPLLSEIPSNDLPPGGLGDPAGAPAAAIGPTWPTMSPFMGLRTLTSCDSGRRMTALNAPPSDVPDGTTVGTTAAGGADSEQWIVWPTPGGELVLQSLLSSGAPEPRLVTAEQAGPVDLQHDRTGTNEDVAAQRWQFTGPTPLWADTDSRSFPGCFQIRAHDGGCLLDRGAAQALAVGDCGDRTAGWTDRGPHNPVDR</sequence>